<keyword evidence="1 5" id="KW-0812">Transmembrane</keyword>
<dbReference type="eggNOG" id="COG3736">
    <property type="taxonomic scope" value="Bacteria"/>
</dbReference>
<evidence type="ECO:0000256" key="3">
    <source>
        <dbReference type="ARBA" id="ARBA00023136"/>
    </source>
</evidence>
<comment type="subcellular location">
    <subcellularLocation>
        <location evidence="4">Endomembrane system</location>
        <topology evidence="4">Single-pass membrane protein</topology>
    </subcellularLocation>
</comment>
<evidence type="ECO:0000256" key="2">
    <source>
        <dbReference type="ARBA" id="ARBA00022989"/>
    </source>
</evidence>
<keyword evidence="3 5" id="KW-0472">Membrane</keyword>
<dbReference type="InterPro" id="IPR032710">
    <property type="entry name" value="NTF2-like_dom_sf"/>
</dbReference>
<dbReference type="EMBL" id="BBIO01000023">
    <property type="protein sequence ID" value="GAK46660.1"/>
    <property type="molecule type" value="Genomic_DNA"/>
</dbReference>
<feature type="domain" description="Bacterial virulence protein VirB8" evidence="6">
    <location>
        <begin position="17"/>
        <end position="217"/>
    </location>
</feature>
<dbReference type="GO" id="GO:0016020">
    <property type="term" value="C:membrane"/>
    <property type="evidence" value="ECO:0007669"/>
    <property type="project" value="InterPro"/>
</dbReference>
<dbReference type="Gene3D" id="3.10.450.230">
    <property type="entry name" value="VirB8 protein"/>
    <property type="match status" value="1"/>
</dbReference>
<feature type="transmembrane region" description="Helical" evidence="5">
    <location>
        <begin position="26"/>
        <end position="49"/>
    </location>
</feature>
<dbReference type="CDD" id="cd16424">
    <property type="entry name" value="VirB8"/>
    <property type="match status" value="1"/>
</dbReference>
<evidence type="ECO:0000313" key="7">
    <source>
        <dbReference type="EMBL" id="GAK46660.1"/>
    </source>
</evidence>
<gene>
    <name evidence="7" type="ORF">M2A_3159</name>
</gene>
<dbReference type="Proteomes" id="UP000028702">
    <property type="component" value="Unassembled WGS sequence"/>
</dbReference>
<dbReference type="SUPFAM" id="SSF54427">
    <property type="entry name" value="NTF2-like"/>
    <property type="match status" value="1"/>
</dbReference>
<name>A0A081BF42_9HYPH</name>
<sequence length="229" mass="26288">MDELSHNPRIVQNGQGYRMAVYTNRLLALVTGVLAAIIVVMALALYGLLPLKSTEVFLVRADGRSDVVWTVEPISPRASAFDLAVESALRRYVIARERIDLVTEAERWGSVEYMSSPQVWKDFWGFMVKPPNGDSPYDVMKERGLTRDISVERVDVIERGRRYQVTFSRMDRRLDRLEKSETWVASMTVSFHPQKVTDEHKLTNPFGLFVDVYSLARDERADKEAESER</sequence>
<keyword evidence="2 5" id="KW-1133">Transmembrane helix</keyword>
<evidence type="ECO:0000256" key="1">
    <source>
        <dbReference type="ARBA" id="ARBA00022692"/>
    </source>
</evidence>
<evidence type="ECO:0000256" key="4">
    <source>
        <dbReference type="ARBA" id="ARBA00037847"/>
    </source>
</evidence>
<evidence type="ECO:0000313" key="8">
    <source>
        <dbReference type="Proteomes" id="UP000028702"/>
    </source>
</evidence>
<comment type="caution">
    <text evidence="7">The sequence shown here is derived from an EMBL/GenBank/DDBJ whole genome shotgun (WGS) entry which is preliminary data.</text>
</comment>
<dbReference type="AlphaFoldDB" id="A0A081BF42"/>
<dbReference type="GO" id="GO:0012505">
    <property type="term" value="C:endomembrane system"/>
    <property type="evidence" value="ECO:0007669"/>
    <property type="project" value="UniProtKB-SubCell"/>
</dbReference>
<dbReference type="InterPro" id="IPR007430">
    <property type="entry name" value="VirB8"/>
</dbReference>
<dbReference type="RefSeq" id="WP_045449492.1">
    <property type="nucleotide sequence ID" value="NZ_BBIO01000023.1"/>
</dbReference>
<dbReference type="Pfam" id="PF04335">
    <property type="entry name" value="VirB8"/>
    <property type="match status" value="1"/>
</dbReference>
<accession>A0A081BF42</accession>
<proteinExistence type="predicted"/>
<keyword evidence="8" id="KW-1185">Reference proteome</keyword>
<evidence type="ECO:0000259" key="6">
    <source>
        <dbReference type="Pfam" id="PF04335"/>
    </source>
</evidence>
<evidence type="ECO:0000256" key="5">
    <source>
        <dbReference type="SAM" id="Phobius"/>
    </source>
</evidence>
<dbReference type="STRING" id="1333998.M2A_3159"/>
<reference evidence="7 8" key="1">
    <citation type="submission" date="2014-07" db="EMBL/GenBank/DDBJ databases">
        <title>Tepidicaulis marinum gen. nov., sp. nov., a novel marine bacterium denitrifying nitrate to nitrous oxide strictly under microaerobic conditions.</title>
        <authorList>
            <person name="Takeuchi M."/>
            <person name="Yamagishi T."/>
            <person name="Kamagata Y."/>
            <person name="Oshima K."/>
            <person name="Hattori M."/>
            <person name="Katayama T."/>
            <person name="Hanada S."/>
            <person name="Tamaki H."/>
            <person name="Marumo K."/>
            <person name="Maeda H."/>
            <person name="Nedachi M."/>
            <person name="Iwasaki W."/>
            <person name="Suwa Y."/>
            <person name="Sakata S."/>
        </authorList>
    </citation>
    <scope>NUCLEOTIDE SEQUENCE [LARGE SCALE GENOMIC DNA]</scope>
    <source>
        <strain evidence="7 8">MA2</strain>
    </source>
</reference>
<organism evidence="7 8">
    <name type="scientific">Tepidicaulis marinus</name>
    <dbReference type="NCBI Taxonomy" id="1333998"/>
    <lineage>
        <taxon>Bacteria</taxon>
        <taxon>Pseudomonadati</taxon>
        <taxon>Pseudomonadota</taxon>
        <taxon>Alphaproteobacteria</taxon>
        <taxon>Hyphomicrobiales</taxon>
        <taxon>Parvibaculaceae</taxon>
        <taxon>Tepidicaulis</taxon>
    </lineage>
</organism>
<protein>
    <submittedName>
        <fullName evidence="7">Conserved protein</fullName>
    </submittedName>
</protein>